<evidence type="ECO:0008006" key="4">
    <source>
        <dbReference type="Google" id="ProtNLM"/>
    </source>
</evidence>
<organism evidence="2 3">
    <name type="scientific">Cellulomonas alba</name>
    <dbReference type="NCBI Taxonomy" id="3053467"/>
    <lineage>
        <taxon>Bacteria</taxon>
        <taxon>Bacillati</taxon>
        <taxon>Actinomycetota</taxon>
        <taxon>Actinomycetes</taxon>
        <taxon>Micrococcales</taxon>
        <taxon>Cellulomonadaceae</taxon>
        <taxon>Cellulomonas</taxon>
    </lineage>
</organism>
<proteinExistence type="predicted"/>
<dbReference type="EMBL" id="JAUCGQ010000002">
    <property type="protein sequence ID" value="MDM7855803.1"/>
    <property type="molecule type" value="Genomic_DNA"/>
</dbReference>
<name>A0ABT7SHY6_9CELL</name>
<comment type="caution">
    <text evidence="2">The sequence shown here is derived from an EMBL/GenBank/DDBJ whole genome shotgun (WGS) entry which is preliminary data.</text>
</comment>
<evidence type="ECO:0000313" key="2">
    <source>
        <dbReference type="EMBL" id="MDM7855803.1"/>
    </source>
</evidence>
<dbReference type="RefSeq" id="WP_289455810.1">
    <property type="nucleotide sequence ID" value="NZ_JAUCGQ010000002.1"/>
</dbReference>
<keyword evidence="3" id="KW-1185">Reference proteome</keyword>
<sequence>MNGGSRYDMHRDRARKAIARQKEASEREREARVARDIEVLAMLATPGASLSSVAADVGLSKSMVAYIERTARASFENAEQARAYLAKHSGASSEAV</sequence>
<reference evidence="2 3" key="1">
    <citation type="submission" date="2023-06" db="EMBL/GenBank/DDBJ databases">
        <title>Cellulomonas sp. MW4 Whole genome sequence.</title>
        <authorList>
            <person name="Park S."/>
        </authorList>
    </citation>
    <scope>NUCLEOTIDE SEQUENCE [LARGE SCALE GENOMIC DNA]</scope>
    <source>
        <strain evidence="2 3">MW4</strain>
    </source>
</reference>
<dbReference type="Proteomes" id="UP001529338">
    <property type="component" value="Unassembled WGS sequence"/>
</dbReference>
<gene>
    <name evidence="2" type="ORF">QRT04_12760</name>
</gene>
<evidence type="ECO:0000256" key="1">
    <source>
        <dbReference type="SAM" id="MobiDB-lite"/>
    </source>
</evidence>
<feature type="region of interest" description="Disordered" evidence="1">
    <location>
        <begin position="1"/>
        <end position="29"/>
    </location>
</feature>
<protein>
    <recommendedName>
        <fullName evidence="4">HTH cro/C1-type domain-containing protein</fullName>
    </recommendedName>
</protein>
<accession>A0ABT7SHY6</accession>
<evidence type="ECO:0000313" key="3">
    <source>
        <dbReference type="Proteomes" id="UP001529338"/>
    </source>
</evidence>
<feature type="compositionally biased region" description="Basic and acidic residues" evidence="1">
    <location>
        <begin position="20"/>
        <end position="29"/>
    </location>
</feature>